<protein>
    <recommendedName>
        <fullName evidence="3">Lipoprotein</fullName>
    </recommendedName>
</protein>
<proteinExistence type="predicted"/>
<dbReference type="PROSITE" id="PS51257">
    <property type="entry name" value="PROKAR_LIPOPROTEIN"/>
    <property type="match status" value="1"/>
</dbReference>
<evidence type="ECO:0000313" key="2">
    <source>
        <dbReference type="Proteomes" id="UP000199656"/>
    </source>
</evidence>
<dbReference type="Proteomes" id="UP000199656">
    <property type="component" value="Unassembled WGS sequence"/>
</dbReference>
<evidence type="ECO:0008006" key="3">
    <source>
        <dbReference type="Google" id="ProtNLM"/>
    </source>
</evidence>
<sequence length="108" mass="11820">MQRKNHIFTFFILLLCSCSTDKKEYVEPSQAMFWTDHDLGCGPITVTCNNTTQSVTGSYPELPDCGAPKAATFNLPPGVYTYQAACSTKTWQGSITVIDAACTSLQLK</sequence>
<evidence type="ECO:0000313" key="1">
    <source>
        <dbReference type="EMBL" id="SEA27812.1"/>
    </source>
</evidence>
<reference evidence="2" key="1">
    <citation type="submission" date="2016-10" db="EMBL/GenBank/DDBJ databases">
        <authorList>
            <person name="Varghese N."/>
            <person name="Submissions S."/>
        </authorList>
    </citation>
    <scope>NUCLEOTIDE SEQUENCE [LARGE SCALE GENOMIC DNA]</scope>
    <source>
        <strain evidence="2">DSM 23920</strain>
    </source>
</reference>
<dbReference type="OrthoDB" id="1362641at2"/>
<organism evidence="1 2">
    <name type="scientific">Chitinophaga terrae</name>
    <name type="common">ex Kim and Jung 2007</name>
    <dbReference type="NCBI Taxonomy" id="408074"/>
    <lineage>
        <taxon>Bacteria</taxon>
        <taxon>Pseudomonadati</taxon>
        <taxon>Bacteroidota</taxon>
        <taxon>Chitinophagia</taxon>
        <taxon>Chitinophagales</taxon>
        <taxon>Chitinophagaceae</taxon>
        <taxon>Chitinophaga</taxon>
    </lineage>
</organism>
<dbReference type="AlphaFoldDB" id="A0A1H3ZWZ6"/>
<dbReference type="EMBL" id="FNRL01000005">
    <property type="protein sequence ID" value="SEA27812.1"/>
    <property type="molecule type" value="Genomic_DNA"/>
</dbReference>
<name>A0A1H3ZWZ6_9BACT</name>
<keyword evidence="2" id="KW-1185">Reference proteome</keyword>
<accession>A0A1H3ZWZ6</accession>
<dbReference type="RefSeq" id="WP_089759924.1">
    <property type="nucleotide sequence ID" value="NZ_BKAT01000055.1"/>
</dbReference>
<gene>
    <name evidence="1" type="ORF">SAMN05660909_01327</name>
</gene>